<evidence type="ECO:0000256" key="16">
    <source>
        <dbReference type="ARBA" id="ARBA00079910"/>
    </source>
</evidence>
<evidence type="ECO:0000256" key="11">
    <source>
        <dbReference type="ARBA" id="ARBA00051814"/>
    </source>
</evidence>
<keyword evidence="5" id="KW-0597">Phosphoprotein</keyword>
<evidence type="ECO:0000256" key="20">
    <source>
        <dbReference type="SAM" id="Phobius"/>
    </source>
</evidence>
<keyword evidence="4" id="KW-1003">Cell membrane</keyword>
<evidence type="ECO:0000256" key="7">
    <source>
        <dbReference type="ARBA" id="ARBA00022989"/>
    </source>
</evidence>
<feature type="transmembrane region" description="Helical" evidence="20">
    <location>
        <begin position="442"/>
        <end position="462"/>
    </location>
</feature>
<comment type="catalytic activity">
    <reaction evidence="10">
        <text>L-lysine(out) + L-arginine(in) = L-lysine(in) + L-arginine(out)</text>
        <dbReference type="Rhea" id="RHEA:70827"/>
        <dbReference type="ChEBI" id="CHEBI:32551"/>
        <dbReference type="ChEBI" id="CHEBI:32682"/>
    </reaction>
    <physiologicalReaction direction="left-to-right" evidence="10">
        <dbReference type="Rhea" id="RHEA:70828"/>
    </physiologicalReaction>
</comment>
<evidence type="ECO:0000256" key="17">
    <source>
        <dbReference type="ARBA" id="ARBA00083296"/>
    </source>
</evidence>
<evidence type="ECO:0000256" key="12">
    <source>
        <dbReference type="ARBA" id="ARBA00051835"/>
    </source>
</evidence>
<comment type="catalytic activity">
    <reaction evidence="13">
        <text>L-cysteine(out) + L-arginine(in) = L-cysteine(in) + L-arginine(out)</text>
        <dbReference type="Rhea" id="RHEA:71071"/>
        <dbReference type="ChEBI" id="CHEBI:32682"/>
        <dbReference type="ChEBI" id="CHEBI:35235"/>
    </reaction>
    <physiologicalReaction direction="left-to-right" evidence="13">
        <dbReference type="Rhea" id="RHEA:71072"/>
    </physiologicalReaction>
</comment>
<dbReference type="Gene3D" id="1.20.1740.10">
    <property type="entry name" value="Amino acid/polyamine transporter I"/>
    <property type="match status" value="1"/>
</dbReference>
<comment type="catalytic activity">
    <reaction evidence="18">
        <text>L-phenylalanine(out) + L-arginine(in) = L-phenylalanine(in) + L-arginine(out)</text>
        <dbReference type="Rhea" id="RHEA:71067"/>
        <dbReference type="ChEBI" id="CHEBI:32682"/>
        <dbReference type="ChEBI" id="CHEBI:58095"/>
    </reaction>
    <physiologicalReaction direction="left-to-right" evidence="18">
        <dbReference type="Rhea" id="RHEA:71068"/>
    </physiologicalReaction>
</comment>
<evidence type="ECO:0000256" key="4">
    <source>
        <dbReference type="ARBA" id="ARBA00022475"/>
    </source>
</evidence>
<dbReference type="EMBL" id="JAPXFL010000011">
    <property type="protein sequence ID" value="KAK9499302.1"/>
    <property type="molecule type" value="Genomic_DNA"/>
</dbReference>
<evidence type="ECO:0000256" key="9">
    <source>
        <dbReference type="ARBA" id="ARBA00023157"/>
    </source>
</evidence>
<accession>A0AAW1CRV7</accession>
<evidence type="ECO:0000313" key="21">
    <source>
        <dbReference type="EMBL" id="KAK9499302.1"/>
    </source>
</evidence>
<feature type="transmembrane region" description="Helical" evidence="20">
    <location>
        <begin position="196"/>
        <end position="222"/>
    </location>
</feature>
<reference evidence="21 22" key="1">
    <citation type="submission" date="2022-12" db="EMBL/GenBank/DDBJ databases">
        <title>Chromosome-level genome assembly of true bugs.</title>
        <authorList>
            <person name="Ma L."/>
            <person name="Li H."/>
        </authorList>
    </citation>
    <scope>NUCLEOTIDE SEQUENCE [LARGE SCALE GENOMIC DNA]</scope>
    <source>
        <strain evidence="21">Lab_2022b</strain>
    </source>
</reference>
<comment type="subcellular location">
    <subcellularLocation>
        <location evidence="1">Apical cell membrane</location>
        <topology evidence="1">Multi-pass membrane protein</topology>
    </subcellularLocation>
</comment>
<keyword evidence="22" id="KW-1185">Reference proteome</keyword>
<keyword evidence="9" id="KW-1015">Disulfide bond</keyword>
<evidence type="ECO:0000256" key="10">
    <source>
        <dbReference type="ARBA" id="ARBA00051323"/>
    </source>
</evidence>
<comment type="catalytic activity">
    <reaction evidence="12">
        <text>L-histidine(out) + L-arginine(in) = L-histidine(in) + L-arginine(out)</text>
        <dbReference type="Rhea" id="RHEA:71063"/>
        <dbReference type="ChEBI" id="CHEBI:32682"/>
        <dbReference type="ChEBI" id="CHEBI:57595"/>
    </reaction>
    <physiologicalReaction direction="left-to-right" evidence="12">
        <dbReference type="Rhea" id="RHEA:71064"/>
    </physiologicalReaction>
</comment>
<dbReference type="GO" id="GO:0015179">
    <property type="term" value="F:L-amino acid transmembrane transporter activity"/>
    <property type="evidence" value="ECO:0007669"/>
    <property type="project" value="TreeGrafter"/>
</dbReference>
<evidence type="ECO:0000256" key="6">
    <source>
        <dbReference type="ARBA" id="ARBA00022692"/>
    </source>
</evidence>
<protein>
    <recommendedName>
        <fullName evidence="15">b(0,+)-type amino acid transporter 1</fullName>
    </recommendedName>
    <alternativeName>
        <fullName evidence="16">Glycoprotein-associated amino acid transporter b0,+AT1</fullName>
    </alternativeName>
    <alternativeName>
        <fullName evidence="17">Solute carrier family 7 member 9</fullName>
    </alternativeName>
</protein>
<feature type="transmembrane region" description="Helical" evidence="20">
    <location>
        <begin position="499"/>
        <end position="521"/>
    </location>
</feature>
<evidence type="ECO:0000256" key="18">
    <source>
        <dbReference type="ARBA" id="ARBA00093193"/>
    </source>
</evidence>
<feature type="region of interest" description="Disordered" evidence="19">
    <location>
        <begin position="1"/>
        <end position="21"/>
    </location>
</feature>
<gene>
    <name evidence="21" type="ORF">O3M35_002357</name>
</gene>
<dbReference type="PANTHER" id="PTHR11785">
    <property type="entry name" value="AMINO ACID TRANSPORTER"/>
    <property type="match status" value="1"/>
</dbReference>
<comment type="catalytic activity">
    <reaction evidence="11">
        <text>L-cystine(out) + L-arginine(in) = L-cystine(in) + L-arginine(out)</text>
        <dbReference type="Rhea" id="RHEA:71075"/>
        <dbReference type="ChEBI" id="CHEBI:32682"/>
        <dbReference type="ChEBI" id="CHEBI:35491"/>
    </reaction>
    <physiologicalReaction direction="left-to-right" evidence="11">
        <dbReference type="Rhea" id="RHEA:71076"/>
    </physiologicalReaction>
</comment>
<keyword evidence="7 20" id="KW-1133">Transmembrane helix</keyword>
<keyword evidence="8 20" id="KW-0472">Membrane</keyword>
<dbReference type="PANTHER" id="PTHR11785:SF514">
    <property type="entry name" value="B(0,+)-TYPE AMINO ACID TRANSPORTER 1-LIKE PROTEIN"/>
    <property type="match status" value="1"/>
</dbReference>
<feature type="transmembrane region" description="Helical" evidence="20">
    <location>
        <begin position="468"/>
        <end position="487"/>
    </location>
</feature>
<dbReference type="Pfam" id="PF13520">
    <property type="entry name" value="AA_permease_2"/>
    <property type="match status" value="1"/>
</dbReference>
<dbReference type="FunFam" id="1.20.1740.10:FF:000015">
    <property type="entry name" value="B(0,+)-type amino acid transporter 1"/>
    <property type="match status" value="1"/>
</dbReference>
<feature type="transmembrane region" description="Helical" evidence="20">
    <location>
        <begin position="243"/>
        <end position="264"/>
    </location>
</feature>
<evidence type="ECO:0000256" key="14">
    <source>
        <dbReference type="ARBA" id="ARBA00052732"/>
    </source>
</evidence>
<evidence type="ECO:0000256" key="5">
    <source>
        <dbReference type="ARBA" id="ARBA00022553"/>
    </source>
</evidence>
<evidence type="ECO:0000313" key="22">
    <source>
        <dbReference type="Proteomes" id="UP001461498"/>
    </source>
</evidence>
<evidence type="ECO:0000256" key="15">
    <source>
        <dbReference type="ARBA" id="ARBA00074336"/>
    </source>
</evidence>
<dbReference type="Proteomes" id="UP001461498">
    <property type="component" value="Unassembled WGS sequence"/>
</dbReference>
<keyword evidence="3" id="KW-0813">Transport</keyword>
<keyword evidence="6 20" id="KW-0812">Transmembrane</keyword>
<feature type="transmembrane region" description="Helical" evidence="20">
    <location>
        <begin position="107"/>
        <end position="127"/>
    </location>
</feature>
<dbReference type="InterPro" id="IPR050598">
    <property type="entry name" value="AminoAcid_Transporter"/>
</dbReference>
<evidence type="ECO:0000256" key="13">
    <source>
        <dbReference type="ARBA" id="ARBA00052179"/>
    </source>
</evidence>
<organism evidence="21 22">
    <name type="scientific">Rhynocoris fuscipes</name>
    <dbReference type="NCBI Taxonomy" id="488301"/>
    <lineage>
        <taxon>Eukaryota</taxon>
        <taxon>Metazoa</taxon>
        <taxon>Ecdysozoa</taxon>
        <taxon>Arthropoda</taxon>
        <taxon>Hexapoda</taxon>
        <taxon>Insecta</taxon>
        <taxon>Pterygota</taxon>
        <taxon>Neoptera</taxon>
        <taxon>Paraneoptera</taxon>
        <taxon>Hemiptera</taxon>
        <taxon>Heteroptera</taxon>
        <taxon>Panheteroptera</taxon>
        <taxon>Cimicomorpha</taxon>
        <taxon>Reduviidae</taxon>
        <taxon>Harpactorinae</taxon>
        <taxon>Harpactorini</taxon>
        <taxon>Rhynocoris</taxon>
    </lineage>
</organism>
<evidence type="ECO:0000256" key="2">
    <source>
        <dbReference type="ARBA" id="ARBA00009523"/>
    </source>
</evidence>
<dbReference type="AlphaFoldDB" id="A0AAW1CRV7"/>
<evidence type="ECO:0000256" key="8">
    <source>
        <dbReference type="ARBA" id="ARBA00023136"/>
    </source>
</evidence>
<comment type="caution">
    <text evidence="21">The sequence shown here is derived from an EMBL/GenBank/DDBJ whole genome shotgun (WGS) entry which is preliminary data.</text>
</comment>
<feature type="transmembrane region" description="Helical" evidence="20">
    <location>
        <begin position="346"/>
        <end position="367"/>
    </location>
</feature>
<dbReference type="InterPro" id="IPR002293">
    <property type="entry name" value="AA/rel_permease1"/>
</dbReference>
<evidence type="ECO:0000256" key="1">
    <source>
        <dbReference type="ARBA" id="ARBA00004424"/>
    </source>
</evidence>
<feature type="transmembrane region" description="Helical" evidence="20">
    <location>
        <begin position="139"/>
        <end position="161"/>
    </location>
</feature>
<comment type="catalytic activity">
    <reaction evidence="14">
        <text>L-leucine(out) + L-arginine(in) = L-leucine(in) + L-arginine(out)</text>
        <dbReference type="Rhea" id="RHEA:71059"/>
        <dbReference type="ChEBI" id="CHEBI:32682"/>
        <dbReference type="ChEBI" id="CHEBI:57427"/>
    </reaction>
    <physiologicalReaction direction="left-to-right" evidence="14">
        <dbReference type="Rhea" id="RHEA:71060"/>
    </physiologicalReaction>
</comment>
<evidence type="ECO:0000256" key="3">
    <source>
        <dbReference type="ARBA" id="ARBA00022448"/>
    </source>
</evidence>
<feature type="transmembrane region" description="Helical" evidence="20">
    <location>
        <begin position="387"/>
        <end position="407"/>
    </location>
</feature>
<sequence length="572" mass="63241">MANTNDNHDGDEEKDDSKSASKIALETENLVTASSLQEISTYIPVDVDFINKTTENDDGTELQHLKLKDGNEGNSRDSLKKWISVKDKKLKDGNEKKIEKVMLRREIGLWSAVGLIVSVMIGSGIFISPSSVLEKSGSVGLCLIVWAVCGLISYLGALAFAELGTVVPQSGAEYAFFQAAFTPLHRLYGPLPSFTYIWVIVLMVRPAEVAILVLTFAEYIYNPLADYFNTHYSDSTENLIKKLIALLAIGIITFINFTSVKLYVKIQNMFSSFKIGACLVVIAGGMYYLGIGRTKHLSTGFEGTKTNVKDLVLAFFSGLWSFDGWTSVTVVSEEIKSPNRNIPRSISIGVPLVTLLYFLMNVAYMTVLSVKEIIEAPAVGMKFAEEAFGPLSFIIPIAVAFSTFSCGMSVQFGVSRLCYAAGRSGHLIEVLSYIHIKRLTPATAVCLQGLLTTIFILLGSIIRLIEFVSFLIWIFYGLAFFALLIMRKTKKDAHRPYKVPIVIPIFLCILCTILAIIPLVISPAIEYLGAVGFVAIGFIVYYIFVYKRLHPSFMGKFTRCIQFLFQVVPSEA</sequence>
<name>A0AAW1CRV7_9HEMI</name>
<comment type="similarity">
    <text evidence="2">Belongs to the amino acid-polyamine-organocation (APC) superfamily.</text>
</comment>
<feature type="transmembrane region" description="Helical" evidence="20">
    <location>
        <begin position="270"/>
        <end position="289"/>
    </location>
</feature>
<evidence type="ECO:0000256" key="19">
    <source>
        <dbReference type="SAM" id="MobiDB-lite"/>
    </source>
</evidence>
<dbReference type="GO" id="GO:0016324">
    <property type="term" value="C:apical plasma membrane"/>
    <property type="evidence" value="ECO:0007669"/>
    <property type="project" value="UniProtKB-SubCell"/>
</dbReference>
<proteinExistence type="inferred from homology"/>
<feature type="transmembrane region" description="Helical" evidence="20">
    <location>
        <begin position="527"/>
        <end position="546"/>
    </location>
</feature>